<keyword evidence="2" id="KW-0378">Hydrolase</keyword>
<dbReference type="SUPFAM" id="SSF54637">
    <property type="entry name" value="Thioesterase/thiol ester dehydrase-isomerase"/>
    <property type="match status" value="2"/>
</dbReference>
<evidence type="ECO:0000259" key="3">
    <source>
        <dbReference type="Pfam" id="PF13622"/>
    </source>
</evidence>
<protein>
    <submittedName>
        <fullName evidence="5">Thioesterase family protein</fullName>
    </submittedName>
</protein>
<dbReference type="InterPro" id="IPR049450">
    <property type="entry name" value="ACOT8-like_C"/>
</dbReference>
<evidence type="ECO:0000313" key="6">
    <source>
        <dbReference type="Proteomes" id="UP001354931"/>
    </source>
</evidence>
<gene>
    <name evidence="5" type="ORF">OKJ99_01365</name>
</gene>
<dbReference type="RefSeq" id="WP_326013752.1">
    <property type="nucleotide sequence ID" value="NZ_JAOZYC010000001.1"/>
</dbReference>
<reference evidence="5 6" key="1">
    <citation type="submission" date="2022-10" db="EMBL/GenBank/DDBJ databases">
        <authorList>
            <person name="Xie J."/>
            <person name="Shen N."/>
        </authorList>
    </citation>
    <scope>NUCLEOTIDE SEQUENCE [LARGE SCALE GENOMIC DNA]</scope>
    <source>
        <strain evidence="5 6">YIM65594</strain>
    </source>
</reference>
<accession>A0ABU6EX35</accession>
<dbReference type="CDD" id="cd03444">
    <property type="entry name" value="Thioesterase_II_repeat1"/>
    <property type="match status" value="1"/>
</dbReference>
<dbReference type="InterPro" id="IPR049449">
    <property type="entry name" value="TesB_ACOT8-like_N"/>
</dbReference>
<dbReference type="PANTHER" id="PTHR11066">
    <property type="entry name" value="ACYL-COA THIOESTERASE"/>
    <property type="match status" value="1"/>
</dbReference>
<feature type="domain" description="Acyl-CoA thioesterase-like N-terminal HotDog" evidence="3">
    <location>
        <begin position="33"/>
        <end position="107"/>
    </location>
</feature>
<dbReference type="Proteomes" id="UP001354931">
    <property type="component" value="Unassembled WGS sequence"/>
</dbReference>
<dbReference type="Pfam" id="PF20789">
    <property type="entry name" value="4HBT_3C"/>
    <property type="match status" value="1"/>
</dbReference>
<dbReference type="EMBL" id="JAOZYC010000001">
    <property type="protein sequence ID" value="MEB8336169.1"/>
    <property type="molecule type" value="Genomic_DNA"/>
</dbReference>
<sequence>MTDLWNDLLHCLVPKPLGQGVYEAPSQQLAYHRLFGGQLLAQTARVAELTCPGKAVKSLHVLFPREGKGGQPVRYETDCVQQGRTYGAVQIQARQEHGVVAVATVSLHTWEGGPQRQTMEAAGALPGEERRIDLELLPWETRAATDLDSSDSETPAYELWTRTPPVTAELGPALLAYATDLTLIGTALRPVSGVTQHDAGRAFASAVTSHSLWFHQPVRADTWLLLRQHSPLAAHGRCHGRGDVLTQQGELVASYAQDALLRFAPQ</sequence>
<dbReference type="InterPro" id="IPR042171">
    <property type="entry name" value="Acyl-CoA_hotdog"/>
</dbReference>
<dbReference type="Pfam" id="PF13622">
    <property type="entry name" value="4HBT_3"/>
    <property type="match status" value="1"/>
</dbReference>
<proteinExistence type="inferred from homology"/>
<keyword evidence="6" id="KW-1185">Reference proteome</keyword>
<comment type="similarity">
    <text evidence="1">Belongs to the C/M/P thioester hydrolase family.</text>
</comment>
<evidence type="ECO:0000313" key="5">
    <source>
        <dbReference type="EMBL" id="MEB8336169.1"/>
    </source>
</evidence>
<evidence type="ECO:0000256" key="1">
    <source>
        <dbReference type="ARBA" id="ARBA00006538"/>
    </source>
</evidence>
<evidence type="ECO:0000256" key="2">
    <source>
        <dbReference type="ARBA" id="ARBA00022801"/>
    </source>
</evidence>
<dbReference type="Gene3D" id="2.40.160.210">
    <property type="entry name" value="Acyl-CoA thioesterase, double hotdog domain"/>
    <property type="match status" value="1"/>
</dbReference>
<feature type="domain" description="Acyl-CoA thioesterase-like C-terminal" evidence="4">
    <location>
        <begin position="126"/>
        <end position="260"/>
    </location>
</feature>
<organism evidence="5 6">
    <name type="scientific">Streptomyces endophyticus</name>
    <dbReference type="NCBI Taxonomy" id="714166"/>
    <lineage>
        <taxon>Bacteria</taxon>
        <taxon>Bacillati</taxon>
        <taxon>Actinomycetota</taxon>
        <taxon>Actinomycetes</taxon>
        <taxon>Kitasatosporales</taxon>
        <taxon>Streptomycetaceae</taxon>
        <taxon>Streptomyces</taxon>
    </lineage>
</organism>
<dbReference type="PANTHER" id="PTHR11066:SF34">
    <property type="entry name" value="ACYL-COENZYME A THIOESTERASE 8"/>
    <property type="match status" value="1"/>
</dbReference>
<dbReference type="InterPro" id="IPR003703">
    <property type="entry name" value="Acyl_CoA_thio"/>
</dbReference>
<name>A0ABU6EX35_9ACTN</name>
<evidence type="ECO:0000259" key="4">
    <source>
        <dbReference type="Pfam" id="PF20789"/>
    </source>
</evidence>
<dbReference type="InterPro" id="IPR029069">
    <property type="entry name" value="HotDog_dom_sf"/>
</dbReference>
<comment type="caution">
    <text evidence="5">The sequence shown here is derived from an EMBL/GenBank/DDBJ whole genome shotgun (WGS) entry which is preliminary data.</text>
</comment>